<sequence length="228" mass="25896">MSKRRFRAKKAQIRNNDEPKAYFTPEAKQSSISSAIQCIRHKGSFRSISAFEDHIRGQLGSSQDYSYPQFTDASSIEVESFIVTGIFERLRDVVEIMDEEEEPMPTSTKFTPLPPVTLPLDAASKPLATMDSKIDRLDAHLKAGSNSNEDSTTQWKWNICNANYAQRKLLRRHIALANCSRGDRPNIRHPKPQRTANGAYVCPYPECGSMFNKESADRSHMSKKRRGR</sequence>
<accession>A0A8K0QRK7</accession>
<feature type="region of interest" description="Disordered" evidence="1">
    <location>
        <begin position="1"/>
        <end position="26"/>
    </location>
</feature>
<keyword evidence="3" id="KW-1185">Reference proteome</keyword>
<organism evidence="2 3">
    <name type="scientific">Paraphoma chrysanthemicola</name>
    <dbReference type="NCBI Taxonomy" id="798071"/>
    <lineage>
        <taxon>Eukaryota</taxon>
        <taxon>Fungi</taxon>
        <taxon>Dikarya</taxon>
        <taxon>Ascomycota</taxon>
        <taxon>Pezizomycotina</taxon>
        <taxon>Dothideomycetes</taxon>
        <taxon>Pleosporomycetidae</taxon>
        <taxon>Pleosporales</taxon>
        <taxon>Pleosporineae</taxon>
        <taxon>Phaeosphaeriaceae</taxon>
        <taxon>Paraphoma</taxon>
    </lineage>
</organism>
<dbReference type="EMBL" id="JAGMVJ010000038">
    <property type="protein sequence ID" value="KAH7066554.1"/>
    <property type="molecule type" value="Genomic_DNA"/>
</dbReference>
<feature type="compositionally biased region" description="Basic residues" evidence="1">
    <location>
        <begin position="1"/>
        <end position="12"/>
    </location>
</feature>
<evidence type="ECO:0000313" key="2">
    <source>
        <dbReference type="EMBL" id="KAH7066554.1"/>
    </source>
</evidence>
<protein>
    <recommendedName>
        <fullName evidence="4">C2H2-type domain-containing protein</fullName>
    </recommendedName>
</protein>
<comment type="caution">
    <text evidence="2">The sequence shown here is derived from an EMBL/GenBank/DDBJ whole genome shotgun (WGS) entry which is preliminary data.</text>
</comment>
<proteinExistence type="predicted"/>
<evidence type="ECO:0000313" key="3">
    <source>
        <dbReference type="Proteomes" id="UP000813461"/>
    </source>
</evidence>
<dbReference type="Proteomes" id="UP000813461">
    <property type="component" value="Unassembled WGS sequence"/>
</dbReference>
<name>A0A8K0QRK7_9PLEO</name>
<evidence type="ECO:0000256" key="1">
    <source>
        <dbReference type="SAM" id="MobiDB-lite"/>
    </source>
</evidence>
<dbReference type="AlphaFoldDB" id="A0A8K0QRK7"/>
<gene>
    <name evidence="2" type="ORF">FB567DRAFT_261000</name>
</gene>
<reference evidence="2" key="1">
    <citation type="journal article" date="2021" name="Nat. Commun.">
        <title>Genetic determinants of endophytism in the Arabidopsis root mycobiome.</title>
        <authorList>
            <person name="Mesny F."/>
            <person name="Miyauchi S."/>
            <person name="Thiergart T."/>
            <person name="Pickel B."/>
            <person name="Atanasova L."/>
            <person name="Karlsson M."/>
            <person name="Huettel B."/>
            <person name="Barry K.W."/>
            <person name="Haridas S."/>
            <person name="Chen C."/>
            <person name="Bauer D."/>
            <person name="Andreopoulos W."/>
            <person name="Pangilinan J."/>
            <person name="LaButti K."/>
            <person name="Riley R."/>
            <person name="Lipzen A."/>
            <person name="Clum A."/>
            <person name="Drula E."/>
            <person name="Henrissat B."/>
            <person name="Kohler A."/>
            <person name="Grigoriev I.V."/>
            <person name="Martin F.M."/>
            <person name="Hacquard S."/>
        </authorList>
    </citation>
    <scope>NUCLEOTIDE SEQUENCE</scope>
    <source>
        <strain evidence="2">MPI-SDFR-AT-0120</strain>
    </source>
</reference>
<evidence type="ECO:0008006" key="4">
    <source>
        <dbReference type="Google" id="ProtNLM"/>
    </source>
</evidence>